<keyword evidence="2" id="KW-1185">Reference proteome</keyword>
<gene>
    <name evidence="1" type="ORF">SCLCIDRAFT_127863</name>
</gene>
<dbReference type="AlphaFoldDB" id="A0A0C3DR18"/>
<accession>A0A0C3DR18</accession>
<reference evidence="2" key="2">
    <citation type="submission" date="2015-01" db="EMBL/GenBank/DDBJ databases">
        <title>Evolutionary Origins and Diversification of the Mycorrhizal Mutualists.</title>
        <authorList>
            <consortium name="DOE Joint Genome Institute"/>
            <consortium name="Mycorrhizal Genomics Consortium"/>
            <person name="Kohler A."/>
            <person name="Kuo A."/>
            <person name="Nagy L.G."/>
            <person name="Floudas D."/>
            <person name="Copeland A."/>
            <person name="Barry K.W."/>
            <person name="Cichocki N."/>
            <person name="Veneault-Fourrey C."/>
            <person name="LaButti K."/>
            <person name="Lindquist E.A."/>
            <person name="Lipzen A."/>
            <person name="Lundell T."/>
            <person name="Morin E."/>
            <person name="Murat C."/>
            <person name="Riley R."/>
            <person name="Ohm R."/>
            <person name="Sun H."/>
            <person name="Tunlid A."/>
            <person name="Henrissat B."/>
            <person name="Grigoriev I.V."/>
            <person name="Hibbett D.S."/>
            <person name="Martin F."/>
        </authorList>
    </citation>
    <scope>NUCLEOTIDE SEQUENCE [LARGE SCALE GENOMIC DNA]</scope>
    <source>
        <strain evidence="2">Foug A</strain>
    </source>
</reference>
<evidence type="ECO:0000313" key="1">
    <source>
        <dbReference type="EMBL" id="KIM58634.1"/>
    </source>
</evidence>
<evidence type="ECO:0000313" key="2">
    <source>
        <dbReference type="Proteomes" id="UP000053989"/>
    </source>
</evidence>
<dbReference type="HOGENOM" id="CLU_1797621_0_0_1"/>
<proteinExistence type="predicted"/>
<protein>
    <submittedName>
        <fullName evidence="1">Uncharacterized protein</fullName>
    </submittedName>
</protein>
<organism evidence="1 2">
    <name type="scientific">Scleroderma citrinum Foug A</name>
    <dbReference type="NCBI Taxonomy" id="1036808"/>
    <lineage>
        <taxon>Eukaryota</taxon>
        <taxon>Fungi</taxon>
        <taxon>Dikarya</taxon>
        <taxon>Basidiomycota</taxon>
        <taxon>Agaricomycotina</taxon>
        <taxon>Agaricomycetes</taxon>
        <taxon>Agaricomycetidae</taxon>
        <taxon>Boletales</taxon>
        <taxon>Sclerodermatineae</taxon>
        <taxon>Sclerodermataceae</taxon>
        <taxon>Scleroderma</taxon>
    </lineage>
</organism>
<name>A0A0C3DR18_9AGAM</name>
<sequence length="144" mass="16404">MKHLSNTADQFSEHLWNRATYLIRNHSATQSSVWQAHDDGILLAKTPILMNLLNWWCKWTDSHGFGIFHQPGQDKVMHSYSVAVPFRHTTFACTFWVAAYATNHPVHFDLMQSNHSEVSLSMVAVICGWLIAAASDHQNKSLLQ</sequence>
<dbReference type="EMBL" id="KN822083">
    <property type="protein sequence ID" value="KIM58634.1"/>
    <property type="molecule type" value="Genomic_DNA"/>
</dbReference>
<reference evidence="1 2" key="1">
    <citation type="submission" date="2014-04" db="EMBL/GenBank/DDBJ databases">
        <authorList>
            <consortium name="DOE Joint Genome Institute"/>
            <person name="Kuo A."/>
            <person name="Kohler A."/>
            <person name="Nagy L.G."/>
            <person name="Floudas D."/>
            <person name="Copeland A."/>
            <person name="Barry K.W."/>
            <person name="Cichocki N."/>
            <person name="Veneault-Fourrey C."/>
            <person name="LaButti K."/>
            <person name="Lindquist E.A."/>
            <person name="Lipzen A."/>
            <person name="Lundell T."/>
            <person name="Morin E."/>
            <person name="Murat C."/>
            <person name="Sun H."/>
            <person name="Tunlid A."/>
            <person name="Henrissat B."/>
            <person name="Grigoriev I.V."/>
            <person name="Hibbett D.S."/>
            <person name="Martin F."/>
            <person name="Nordberg H.P."/>
            <person name="Cantor M.N."/>
            <person name="Hua S.X."/>
        </authorList>
    </citation>
    <scope>NUCLEOTIDE SEQUENCE [LARGE SCALE GENOMIC DNA]</scope>
    <source>
        <strain evidence="1 2">Foug A</strain>
    </source>
</reference>
<dbReference type="InParanoid" id="A0A0C3DR18"/>
<dbReference type="Proteomes" id="UP000053989">
    <property type="component" value="Unassembled WGS sequence"/>
</dbReference>